<dbReference type="AlphaFoldDB" id="A0A067NCT0"/>
<dbReference type="VEuPathDB" id="FungiDB:PLEOSDRAFT_1085120"/>
<dbReference type="Proteomes" id="UP000027073">
    <property type="component" value="Unassembled WGS sequence"/>
</dbReference>
<feature type="compositionally biased region" description="Polar residues" evidence="1">
    <location>
        <begin position="8"/>
        <end position="20"/>
    </location>
</feature>
<feature type="region of interest" description="Disordered" evidence="1">
    <location>
        <begin position="1"/>
        <end position="23"/>
    </location>
</feature>
<dbReference type="EMBL" id="KL198010">
    <property type="protein sequence ID" value="KDQ25664.1"/>
    <property type="molecule type" value="Genomic_DNA"/>
</dbReference>
<name>A0A067NCT0_PLEO1</name>
<feature type="region of interest" description="Disordered" evidence="1">
    <location>
        <begin position="334"/>
        <end position="353"/>
    </location>
</feature>
<proteinExistence type="predicted"/>
<evidence type="ECO:0000313" key="2">
    <source>
        <dbReference type="EMBL" id="KDQ25664.1"/>
    </source>
</evidence>
<sequence length="353" mass="39287">MVLGCKPSSMTSNDPRSSDGSLPPAESFNEYAVQITGRFLHFIRVARDFSLLPAPPGHIPSAPYTPLASSSKVADEEQAHRIRNTECRVPAQLDVSRQSCSPYAFPLIPDSTTSIATAATTTPRPPLLLPLPLPHRDHYCCRCHYHTATTTAAAAANNMTRLYIVDTLLSSKPYKRERTIEVTREVLTSEENKQIMTQLLGYDVEDLARWVIISRRMRRNTTLLLEEEETIVFDNFVVYSIKNEENMKSAPAACAHIHTFSRIAGTGYLLFLSSLRAVFLIGAGDFVHAGPGLIYQLLYTFYANDSPVTYTTKYIYLLTIYMVVRRKEEKVRCGAGGSSHAKSDPANAECQVT</sequence>
<evidence type="ECO:0000313" key="3">
    <source>
        <dbReference type="Proteomes" id="UP000027073"/>
    </source>
</evidence>
<protein>
    <submittedName>
        <fullName evidence="2">Uncharacterized protein</fullName>
    </submittedName>
</protein>
<accession>A0A067NCT0</accession>
<gene>
    <name evidence="2" type="ORF">PLEOSDRAFT_1085120</name>
</gene>
<reference evidence="3" key="1">
    <citation type="journal article" date="2014" name="Proc. Natl. Acad. Sci. U.S.A.">
        <title>Extensive sampling of basidiomycete genomes demonstrates inadequacy of the white-rot/brown-rot paradigm for wood decay fungi.</title>
        <authorList>
            <person name="Riley R."/>
            <person name="Salamov A.A."/>
            <person name="Brown D.W."/>
            <person name="Nagy L.G."/>
            <person name="Floudas D."/>
            <person name="Held B.W."/>
            <person name="Levasseur A."/>
            <person name="Lombard V."/>
            <person name="Morin E."/>
            <person name="Otillar R."/>
            <person name="Lindquist E.A."/>
            <person name="Sun H."/>
            <person name="LaButti K.M."/>
            <person name="Schmutz J."/>
            <person name="Jabbour D."/>
            <person name="Luo H."/>
            <person name="Baker S.E."/>
            <person name="Pisabarro A.G."/>
            <person name="Walton J.D."/>
            <person name="Blanchette R.A."/>
            <person name="Henrissat B."/>
            <person name="Martin F."/>
            <person name="Cullen D."/>
            <person name="Hibbett D.S."/>
            <person name="Grigoriev I.V."/>
        </authorList>
    </citation>
    <scope>NUCLEOTIDE SEQUENCE [LARGE SCALE GENOMIC DNA]</scope>
    <source>
        <strain evidence="3">PC15</strain>
    </source>
</reference>
<dbReference type="InParanoid" id="A0A067NCT0"/>
<dbReference type="HOGENOM" id="CLU_067382_0_0_1"/>
<evidence type="ECO:0000256" key="1">
    <source>
        <dbReference type="SAM" id="MobiDB-lite"/>
    </source>
</evidence>
<organism evidence="2 3">
    <name type="scientific">Pleurotus ostreatus (strain PC15)</name>
    <name type="common">Oyster mushroom</name>
    <dbReference type="NCBI Taxonomy" id="1137138"/>
    <lineage>
        <taxon>Eukaryota</taxon>
        <taxon>Fungi</taxon>
        <taxon>Dikarya</taxon>
        <taxon>Basidiomycota</taxon>
        <taxon>Agaricomycotina</taxon>
        <taxon>Agaricomycetes</taxon>
        <taxon>Agaricomycetidae</taxon>
        <taxon>Agaricales</taxon>
        <taxon>Pleurotineae</taxon>
        <taxon>Pleurotaceae</taxon>
        <taxon>Pleurotus</taxon>
    </lineage>
</organism>